<name>A0ABU2PMA7_9ACTN</name>
<reference evidence="2" key="1">
    <citation type="submission" date="2023-07" db="EMBL/GenBank/DDBJ databases">
        <title>30 novel species of actinomycetes from the DSMZ collection.</title>
        <authorList>
            <person name="Nouioui I."/>
        </authorList>
    </citation>
    <scope>NUCLEOTIDE SEQUENCE [LARGE SCALE GENOMIC DNA]</scope>
    <source>
        <strain evidence="2">DSM 41921</strain>
    </source>
</reference>
<evidence type="ECO:0000313" key="2">
    <source>
        <dbReference type="Proteomes" id="UP001183586"/>
    </source>
</evidence>
<dbReference type="Proteomes" id="UP001183586">
    <property type="component" value="Unassembled WGS sequence"/>
</dbReference>
<evidence type="ECO:0000313" key="1">
    <source>
        <dbReference type="EMBL" id="MDT0392926.1"/>
    </source>
</evidence>
<proteinExistence type="predicted"/>
<keyword evidence="2" id="KW-1185">Reference proteome</keyword>
<comment type="caution">
    <text evidence="1">The sequence shown here is derived from an EMBL/GenBank/DDBJ whole genome shotgun (WGS) entry which is preliminary data.</text>
</comment>
<organism evidence="1 2">
    <name type="scientific">Streptomyces dubilierae</name>
    <dbReference type="NCBI Taxonomy" id="3075533"/>
    <lineage>
        <taxon>Bacteria</taxon>
        <taxon>Bacillati</taxon>
        <taxon>Actinomycetota</taxon>
        <taxon>Actinomycetes</taxon>
        <taxon>Kitasatosporales</taxon>
        <taxon>Streptomycetaceae</taxon>
        <taxon>Streptomyces</taxon>
    </lineage>
</organism>
<dbReference type="RefSeq" id="WP_311689024.1">
    <property type="nucleotide sequence ID" value="NZ_JAVREU010000034.1"/>
</dbReference>
<gene>
    <name evidence="1" type="ORF">RM641_36470</name>
</gene>
<protein>
    <recommendedName>
        <fullName evidence="3">Transcriptional regulator</fullName>
    </recommendedName>
</protein>
<dbReference type="EMBL" id="JAVREU010000034">
    <property type="protein sequence ID" value="MDT0392926.1"/>
    <property type="molecule type" value="Genomic_DNA"/>
</dbReference>
<sequence>MKPIELAGLLAWPTKSLVRDALRRLAPRTLDALIIETLSATEEAWRQVAVDRVAAFAAEQTGDNPPAVAAYFTTIERTTEGLGVGWSPFIAALTSSEDIPDLRHTTTTVTAGPVGEAAMTEEMFADPELAAALNRLAVLDPPGHEDVLRVHLPTRQVTRLTP</sequence>
<evidence type="ECO:0008006" key="3">
    <source>
        <dbReference type="Google" id="ProtNLM"/>
    </source>
</evidence>
<accession>A0ABU2PMA7</accession>